<dbReference type="PROSITE" id="PS01124">
    <property type="entry name" value="HTH_ARAC_FAMILY_2"/>
    <property type="match status" value="1"/>
</dbReference>
<name>E9SHS6_RUMAL</name>
<dbReference type="PANTHER" id="PTHR43280">
    <property type="entry name" value="ARAC-FAMILY TRANSCRIPTIONAL REGULATOR"/>
    <property type="match status" value="1"/>
</dbReference>
<reference evidence="5 6" key="1">
    <citation type="submission" date="2011-02" db="EMBL/GenBank/DDBJ databases">
        <authorList>
            <person name="Nelson K.E."/>
            <person name="Sutton G."/>
            <person name="Torralba M."/>
            <person name="Durkin S."/>
            <person name="Harkins D."/>
            <person name="Montgomery R."/>
            <person name="Ziemer C."/>
            <person name="Klaassens E."/>
            <person name="Ocuiv P."/>
            <person name="Morrison M."/>
        </authorList>
    </citation>
    <scope>NUCLEOTIDE SEQUENCE [LARGE SCALE GENOMIC DNA]</scope>
    <source>
        <strain evidence="5 6">8</strain>
    </source>
</reference>
<dbReference type="SUPFAM" id="SSF46689">
    <property type="entry name" value="Homeodomain-like"/>
    <property type="match status" value="1"/>
</dbReference>
<protein>
    <submittedName>
        <fullName evidence="5">Transcriptional regulator, AraC family</fullName>
    </submittedName>
</protein>
<dbReference type="eggNOG" id="COG2207">
    <property type="taxonomic scope" value="Bacteria"/>
</dbReference>
<keyword evidence="6" id="KW-1185">Reference proteome</keyword>
<dbReference type="GO" id="GO:0043565">
    <property type="term" value="F:sequence-specific DNA binding"/>
    <property type="evidence" value="ECO:0007669"/>
    <property type="project" value="InterPro"/>
</dbReference>
<keyword evidence="1" id="KW-0805">Transcription regulation</keyword>
<feature type="domain" description="HTH araC/xylS-type" evidence="4">
    <location>
        <begin position="179"/>
        <end position="277"/>
    </location>
</feature>
<dbReference type="SMART" id="SM00342">
    <property type="entry name" value="HTH_ARAC"/>
    <property type="match status" value="1"/>
</dbReference>
<dbReference type="Gene3D" id="1.10.10.60">
    <property type="entry name" value="Homeodomain-like"/>
    <property type="match status" value="1"/>
</dbReference>
<keyword evidence="3" id="KW-0804">Transcription</keyword>
<dbReference type="InterPro" id="IPR009057">
    <property type="entry name" value="Homeodomain-like_sf"/>
</dbReference>
<evidence type="ECO:0000256" key="3">
    <source>
        <dbReference type="ARBA" id="ARBA00023163"/>
    </source>
</evidence>
<dbReference type="InterPro" id="IPR014710">
    <property type="entry name" value="RmlC-like_jellyroll"/>
</dbReference>
<dbReference type="InterPro" id="IPR020449">
    <property type="entry name" value="Tscrpt_reg_AraC-type_HTH"/>
</dbReference>
<dbReference type="RefSeq" id="WP_002853256.1">
    <property type="nucleotide sequence ID" value="NZ_ADKM02000134.1"/>
</dbReference>
<dbReference type="InterPro" id="IPR018062">
    <property type="entry name" value="HTH_AraC-typ_CS"/>
</dbReference>
<keyword evidence="2" id="KW-0238">DNA-binding</keyword>
<evidence type="ECO:0000256" key="1">
    <source>
        <dbReference type="ARBA" id="ARBA00023015"/>
    </source>
</evidence>
<comment type="caution">
    <text evidence="5">The sequence shown here is derived from an EMBL/GenBank/DDBJ whole genome shotgun (WGS) entry which is preliminary data.</text>
</comment>
<dbReference type="AlphaFoldDB" id="E9SHS6"/>
<accession>E9SHS6</accession>
<evidence type="ECO:0000313" key="5">
    <source>
        <dbReference type="EMBL" id="EGC01142.1"/>
    </source>
</evidence>
<dbReference type="Pfam" id="PF12833">
    <property type="entry name" value="HTH_18"/>
    <property type="match status" value="1"/>
</dbReference>
<dbReference type="InterPro" id="IPR018060">
    <property type="entry name" value="HTH_AraC"/>
</dbReference>
<dbReference type="GO" id="GO:0003700">
    <property type="term" value="F:DNA-binding transcription factor activity"/>
    <property type="evidence" value="ECO:0007669"/>
    <property type="project" value="InterPro"/>
</dbReference>
<proteinExistence type="predicted"/>
<dbReference type="SUPFAM" id="SSF51215">
    <property type="entry name" value="Regulatory protein AraC"/>
    <property type="match status" value="1"/>
</dbReference>
<dbReference type="PROSITE" id="PS00041">
    <property type="entry name" value="HTH_ARAC_FAMILY_1"/>
    <property type="match status" value="1"/>
</dbReference>
<dbReference type="PANTHER" id="PTHR43280:SF2">
    <property type="entry name" value="HTH-TYPE TRANSCRIPTIONAL REGULATOR EXSA"/>
    <property type="match status" value="1"/>
</dbReference>
<gene>
    <name evidence="5" type="ORF">CUS_7026</name>
</gene>
<organism evidence="5 6">
    <name type="scientific">Ruminococcus albus 8</name>
    <dbReference type="NCBI Taxonomy" id="246199"/>
    <lineage>
        <taxon>Bacteria</taxon>
        <taxon>Bacillati</taxon>
        <taxon>Bacillota</taxon>
        <taxon>Clostridia</taxon>
        <taxon>Eubacteriales</taxon>
        <taxon>Oscillospiraceae</taxon>
        <taxon>Ruminococcus</taxon>
    </lineage>
</organism>
<dbReference type="PRINTS" id="PR00032">
    <property type="entry name" value="HTHARAC"/>
</dbReference>
<evidence type="ECO:0000259" key="4">
    <source>
        <dbReference type="PROSITE" id="PS01124"/>
    </source>
</evidence>
<dbReference type="EMBL" id="ADKM02000134">
    <property type="protein sequence ID" value="EGC01142.1"/>
    <property type="molecule type" value="Genomic_DNA"/>
</dbReference>
<evidence type="ECO:0000256" key="2">
    <source>
        <dbReference type="ARBA" id="ARBA00023125"/>
    </source>
</evidence>
<dbReference type="Gene3D" id="2.60.120.10">
    <property type="entry name" value="Jelly Rolls"/>
    <property type="match status" value="1"/>
</dbReference>
<sequence>MNEIILSTDRLPVMCSCDYIALTEPYFMAERTPDFNVIIYVVEGSMCITEGKCDYELEAGELLFLKKGLHHYGKDAVPRGTKWYFAHFYLDEPVGDRPEFIPDPDPLGAGERVELNVILPKRISVSKNGQIHNLFAELVKYSQSEDPYKRLRVNGMLYSLLTEAVLQRYTESAMPRLSDRICAWLGEHCNESFSAARLEKEFFLSYKRMAAVFKAEQGETMQQFHTKCRMTRACYLLRSTAMPVREVANAVGYNDPLYFTRCFRSCEGQSPSDYRNSVRAGY</sequence>
<dbReference type="Proteomes" id="UP000004259">
    <property type="component" value="Unassembled WGS sequence"/>
</dbReference>
<dbReference type="STRING" id="246199.CUS_7026"/>
<dbReference type="OrthoDB" id="384217at2"/>
<dbReference type="InterPro" id="IPR037923">
    <property type="entry name" value="HTH-like"/>
</dbReference>
<evidence type="ECO:0000313" key="6">
    <source>
        <dbReference type="Proteomes" id="UP000004259"/>
    </source>
</evidence>